<dbReference type="PANTHER" id="PTHR10514">
    <property type="entry name" value="ANGIOTENSIN-CONVERTING ENZYME"/>
    <property type="match status" value="1"/>
</dbReference>
<evidence type="ECO:0000313" key="4">
    <source>
        <dbReference type="EMBL" id="EQD41805.1"/>
    </source>
</evidence>
<dbReference type="FunFam" id="1.10.1370.30:FF:000005">
    <property type="entry name" value="Angiotensin-converting enzyme"/>
    <property type="match status" value="1"/>
</dbReference>
<reference evidence="4" key="2">
    <citation type="journal article" date="2014" name="ISME J.">
        <title>Microbial stratification in low pH oxic and suboxic macroscopic growths along an acid mine drainage.</title>
        <authorList>
            <person name="Mendez-Garcia C."/>
            <person name="Mesa V."/>
            <person name="Sprenger R.R."/>
            <person name="Richter M."/>
            <person name="Diez M.S."/>
            <person name="Solano J."/>
            <person name="Bargiela R."/>
            <person name="Golyshina O.V."/>
            <person name="Manteca A."/>
            <person name="Ramos J.L."/>
            <person name="Gallego J.R."/>
            <person name="Llorente I."/>
            <person name="Martins Dos Santos V.A."/>
            <person name="Jensen O.N."/>
            <person name="Pelaez A.I."/>
            <person name="Sanchez J."/>
            <person name="Ferrer M."/>
        </authorList>
    </citation>
    <scope>NUCLEOTIDE SEQUENCE</scope>
</reference>
<dbReference type="GO" id="GO:0008237">
    <property type="term" value="F:metallopeptidase activity"/>
    <property type="evidence" value="ECO:0007669"/>
    <property type="project" value="InterPro"/>
</dbReference>
<name>T1AII1_9ZZZZ</name>
<dbReference type="GO" id="GO:0008241">
    <property type="term" value="F:peptidyl-dipeptidase activity"/>
    <property type="evidence" value="ECO:0007669"/>
    <property type="project" value="InterPro"/>
</dbReference>
<keyword evidence="1" id="KW-0732">Signal</keyword>
<feature type="non-terminal residue" evidence="4">
    <location>
        <position position="149"/>
    </location>
</feature>
<reference evidence="4" key="1">
    <citation type="submission" date="2013-08" db="EMBL/GenBank/DDBJ databases">
        <authorList>
            <person name="Mendez C."/>
            <person name="Richter M."/>
            <person name="Ferrer M."/>
            <person name="Sanchez J."/>
        </authorList>
    </citation>
    <scope>NUCLEOTIDE SEQUENCE</scope>
</reference>
<proteinExistence type="predicted"/>
<dbReference type="EC" id="3.-.-.-" evidence="4"/>
<dbReference type="GO" id="GO:0006508">
    <property type="term" value="P:proteolysis"/>
    <property type="evidence" value="ECO:0007669"/>
    <property type="project" value="InterPro"/>
</dbReference>
<dbReference type="PROSITE" id="PS52011">
    <property type="entry name" value="PEPTIDASE_M2"/>
    <property type="match status" value="1"/>
</dbReference>
<keyword evidence="3" id="KW-0325">Glycoprotein</keyword>
<gene>
    <name evidence="4" type="ORF">B1A_16088</name>
</gene>
<dbReference type="SUPFAM" id="SSF55486">
    <property type="entry name" value="Metalloproteases ('zincins'), catalytic domain"/>
    <property type="match status" value="1"/>
</dbReference>
<organism evidence="4">
    <name type="scientific">mine drainage metagenome</name>
    <dbReference type="NCBI Taxonomy" id="410659"/>
    <lineage>
        <taxon>unclassified sequences</taxon>
        <taxon>metagenomes</taxon>
        <taxon>ecological metagenomes</taxon>
    </lineage>
</organism>
<dbReference type="Gene3D" id="1.10.1370.30">
    <property type="match status" value="1"/>
</dbReference>
<dbReference type="PRINTS" id="PR00791">
    <property type="entry name" value="PEPDIPTASEA"/>
</dbReference>
<evidence type="ECO:0000256" key="2">
    <source>
        <dbReference type="ARBA" id="ARBA00023157"/>
    </source>
</evidence>
<dbReference type="InterPro" id="IPR001548">
    <property type="entry name" value="Peptidase_M2"/>
</dbReference>
<dbReference type="Pfam" id="PF01401">
    <property type="entry name" value="Peptidase_M2"/>
    <property type="match status" value="1"/>
</dbReference>
<accession>T1AII1</accession>
<dbReference type="EMBL" id="AUZX01011829">
    <property type="protein sequence ID" value="EQD41805.1"/>
    <property type="molecule type" value="Genomic_DNA"/>
</dbReference>
<keyword evidence="4" id="KW-0378">Hydrolase</keyword>
<sequence length="149" mass="17453">KIAFLPFGLLIDRWRWSVFSGECGPDSYNRTWWELRERYQGIRPPVARGEDAFDPGAKFHVPANVPYMRYFLAHILQFQLHRSLAREIDWTGPLHRCSIYGQRKAGKRLRAMLEMGSSREWPDALEAIGGDRRMEAAGLLEYFAPLKRW</sequence>
<dbReference type="GO" id="GO:0016020">
    <property type="term" value="C:membrane"/>
    <property type="evidence" value="ECO:0007669"/>
    <property type="project" value="InterPro"/>
</dbReference>
<keyword evidence="2" id="KW-1015">Disulfide bond</keyword>
<feature type="non-terminal residue" evidence="4">
    <location>
        <position position="1"/>
    </location>
</feature>
<comment type="caution">
    <text evidence="4">The sequence shown here is derived from an EMBL/GenBank/DDBJ whole genome shotgun (WGS) entry which is preliminary data.</text>
</comment>
<evidence type="ECO:0000256" key="3">
    <source>
        <dbReference type="ARBA" id="ARBA00023180"/>
    </source>
</evidence>
<protein>
    <submittedName>
        <fullName evidence="4">Peptidase M2, peptidyl-dipeptidase A</fullName>
        <ecNumber evidence="4">3.-.-.-</ecNumber>
    </submittedName>
</protein>
<dbReference type="PANTHER" id="PTHR10514:SF27">
    <property type="entry name" value="ANGIOTENSIN-CONVERTING ENZYME"/>
    <property type="match status" value="1"/>
</dbReference>
<evidence type="ECO:0000256" key="1">
    <source>
        <dbReference type="ARBA" id="ARBA00022729"/>
    </source>
</evidence>
<dbReference type="AlphaFoldDB" id="T1AII1"/>